<evidence type="ECO:0000313" key="1">
    <source>
        <dbReference type="EMBL" id="KAH3865605.1"/>
    </source>
</evidence>
<comment type="caution">
    <text evidence="1">The sequence shown here is derived from an EMBL/GenBank/DDBJ whole genome shotgun (WGS) entry which is preliminary data.</text>
</comment>
<keyword evidence="2" id="KW-1185">Reference proteome</keyword>
<dbReference type="SUPFAM" id="SSF52200">
    <property type="entry name" value="Toll/Interleukin receptor TIR domain"/>
    <property type="match status" value="1"/>
</dbReference>
<sequence>MNIIRHENTPGRFLLSDGDNREGWIIVIVSKESLKSELLSFNLMTCLTADVDDGRFRVMLVLRSGVNISEVPRCIRWVTVFSEDEKSYKNWIVKTVSGEPVDIGRALPAGDVIPGLCWAYVLNYLKIVLTTSSIYKTIQDYLTEKKFNCDCTVN</sequence>
<gene>
    <name evidence="1" type="ORF">DPMN_028646</name>
</gene>
<proteinExistence type="predicted"/>
<dbReference type="AlphaFoldDB" id="A0A9D4RGN3"/>
<dbReference type="InterPro" id="IPR035897">
    <property type="entry name" value="Toll_tir_struct_dom_sf"/>
</dbReference>
<accession>A0A9D4RGN3</accession>
<reference evidence="1" key="1">
    <citation type="journal article" date="2019" name="bioRxiv">
        <title>The Genome of the Zebra Mussel, Dreissena polymorpha: A Resource for Invasive Species Research.</title>
        <authorList>
            <person name="McCartney M.A."/>
            <person name="Auch B."/>
            <person name="Kono T."/>
            <person name="Mallez S."/>
            <person name="Zhang Y."/>
            <person name="Obille A."/>
            <person name="Becker A."/>
            <person name="Abrahante J.E."/>
            <person name="Garbe J."/>
            <person name="Badalamenti J.P."/>
            <person name="Herman A."/>
            <person name="Mangelson H."/>
            <person name="Liachko I."/>
            <person name="Sullivan S."/>
            <person name="Sone E.D."/>
            <person name="Koren S."/>
            <person name="Silverstein K.A.T."/>
            <person name="Beckman K.B."/>
            <person name="Gohl D.M."/>
        </authorList>
    </citation>
    <scope>NUCLEOTIDE SEQUENCE</scope>
    <source>
        <strain evidence="1">Duluth1</strain>
        <tissue evidence="1">Whole animal</tissue>
    </source>
</reference>
<organism evidence="1 2">
    <name type="scientific">Dreissena polymorpha</name>
    <name type="common">Zebra mussel</name>
    <name type="synonym">Mytilus polymorpha</name>
    <dbReference type="NCBI Taxonomy" id="45954"/>
    <lineage>
        <taxon>Eukaryota</taxon>
        <taxon>Metazoa</taxon>
        <taxon>Spiralia</taxon>
        <taxon>Lophotrochozoa</taxon>
        <taxon>Mollusca</taxon>
        <taxon>Bivalvia</taxon>
        <taxon>Autobranchia</taxon>
        <taxon>Heteroconchia</taxon>
        <taxon>Euheterodonta</taxon>
        <taxon>Imparidentia</taxon>
        <taxon>Neoheterodontei</taxon>
        <taxon>Myida</taxon>
        <taxon>Dreissenoidea</taxon>
        <taxon>Dreissenidae</taxon>
        <taxon>Dreissena</taxon>
    </lineage>
</organism>
<name>A0A9D4RGN3_DREPO</name>
<dbReference type="Proteomes" id="UP000828390">
    <property type="component" value="Unassembled WGS sequence"/>
</dbReference>
<dbReference type="EMBL" id="JAIWYP010000002">
    <property type="protein sequence ID" value="KAH3865605.1"/>
    <property type="molecule type" value="Genomic_DNA"/>
</dbReference>
<evidence type="ECO:0000313" key="2">
    <source>
        <dbReference type="Proteomes" id="UP000828390"/>
    </source>
</evidence>
<reference evidence="1" key="2">
    <citation type="submission" date="2020-11" db="EMBL/GenBank/DDBJ databases">
        <authorList>
            <person name="McCartney M.A."/>
            <person name="Auch B."/>
            <person name="Kono T."/>
            <person name="Mallez S."/>
            <person name="Becker A."/>
            <person name="Gohl D.M."/>
            <person name="Silverstein K.A.T."/>
            <person name="Koren S."/>
            <person name="Bechman K.B."/>
            <person name="Herman A."/>
            <person name="Abrahante J.E."/>
            <person name="Garbe J."/>
        </authorList>
    </citation>
    <scope>NUCLEOTIDE SEQUENCE</scope>
    <source>
        <strain evidence="1">Duluth1</strain>
        <tissue evidence="1">Whole animal</tissue>
    </source>
</reference>
<protein>
    <submittedName>
        <fullName evidence="1">Uncharacterized protein</fullName>
    </submittedName>
</protein>